<dbReference type="OrthoDB" id="9342680at2"/>
<proteinExistence type="predicted"/>
<feature type="chain" id="PRO_5003915381" description="Outer membrane protein beta-barrel domain-containing protein" evidence="1">
    <location>
        <begin position="22"/>
        <end position="338"/>
    </location>
</feature>
<keyword evidence="1" id="KW-0732">Signal</keyword>
<dbReference type="AlphaFoldDB" id="K7YUV9"/>
<evidence type="ECO:0000256" key="1">
    <source>
        <dbReference type="SAM" id="SignalP"/>
    </source>
</evidence>
<reference evidence="2 3" key="1">
    <citation type="journal article" date="2012" name="BMC Genomics">
        <title>Genome analysis of a simultaneously predatory and prey-independent, novel Bdellovibrio bacteriovorus from the River Tiber, supports in silico predictions of both ancient and recent lateral gene transfer from diverse bacteria.</title>
        <authorList>
            <person name="Hobley L."/>
            <person name="Lerner T.R."/>
            <person name="Williams L.E."/>
            <person name="Lambert C."/>
            <person name="Till R."/>
            <person name="Milner D.S."/>
            <person name="Basford S.M."/>
            <person name="Capeness M.J."/>
            <person name="Fenton A.K."/>
            <person name="Atterbury R.J."/>
            <person name="Harris M.A."/>
            <person name="Sockett R.E."/>
        </authorList>
    </citation>
    <scope>NUCLEOTIDE SEQUENCE [LARGE SCALE GENOMIC DNA]</scope>
    <source>
        <strain evidence="2 3">Tiberius</strain>
    </source>
</reference>
<feature type="signal peptide" evidence="1">
    <location>
        <begin position="1"/>
        <end position="21"/>
    </location>
</feature>
<evidence type="ECO:0008006" key="4">
    <source>
        <dbReference type="Google" id="ProtNLM"/>
    </source>
</evidence>
<evidence type="ECO:0000313" key="2">
    <source>
        <dbReference type="EMBL" id="AFY00440.1"/>
    </source>
</evidence>
<dbReference type="KEGG" id="bbat:Bdt_0733"/>
<accession>K7YUV9</accession>
<protein>
    <recommendedName>
        <fullName evidence="4">Outer membrane protein beta-barrel domain-containing protein</fullName>
    </recommendedName>
</protein>
<dbReference type="EMBL" id="CP002930">
    <property type="protein sequence ID" value="AFY00440.1"/>
    <property type="molecule type" value="Genomic_DNA"/>
</dbReference>
<dbReference type="PATRIC" id="fig|1069642.3.peg.725"/>
<evidence type="ECO:0000313" key="3">
    <source>
        <dbReference type="Proteomes" id="UP000010074"/>
    </source>
</evidence>
<sequence length="338" mass="36274">MNSAILIFAMTLLFAAQNSSAQEADKNQATSTEAAETPKTSAYTIKQVIPSQNLVVAETSNSLETLSPGKTFLVTFPNNKQCSLILKGKKDSLLTLSSKECLNREEITKDLPIELALIEEESNSQHTPSTPQVAMDELPSSLEERWASGPRLGFSVYYASANQANFEDVYATTSSGSGNLNAEFGTDSSVGIGLTFARMKPQNWGISTSLLLEVGRKINTIKFTGSGGTASGNFTGTKPKLSFLIGEAGLAYRWNTFYIPFGLNLSIPTLTDTDGSSVEIYGGLGAYFGAGVLLTENSSIDFIIRSVALNMTQTSGTSSIDYGRGSMTGFSLGYKYWF</sequence>
<dbReference type="HOGENOM" id="CLU_820541_0_0_7"/>
<dbReference type="Proteomes" id="UP000010074">
    <property type="component" value="Chromosome"/>
</dbReference>
<dbReference type="RefSeq" id="WP_015089916.1">
    <property type="nucleotide sequence ID" value="NC_019567.1"/>
</dbReference>
<name>K7YUV9_BDEBC</name>
<organism evidence="2 3">
    <name type="scientific">Bdellovibrio bacteriovorus str. Tiberius</name>
    <dbReference type="NCBI Taxonomy" id="1069642"/>
    <lineage>
        <taxon>Bacteria</taxon>
        <taxon>Pseudomonadati</taxon>
        <taxon>Bdellovibrionota</taxon>
        <taxon>Bdellovibrionia</taxon>
        <taxon>Bdellovibrionales</taxon>
        <taxon>Pseudobdellovibrionaceae</taxon>
        <taxon>Bdellovibrio</taxon>
    </lineage>
</organism>
<gene>
    <name evidence="2" type="ORF">Bdt_0733</name>
</gene>